<dbReference type="EMBL" id="JBDFQZ010000010">
    <property type="protein sequence ID" value="KAK9682099.1"/>
    <property type="molecule type" value="Genomic_DNA"/>
</dbReference>
<protein>
    <submittedName>
        <fullName evidence="1">Uncharacterized protein</fullName>
    </submittedName>
</protein>
<organism evidence="1 2">
    <name type="scientific">Saponaria officinalis</name>
    <name type="common">Common soapwort</name>
    <name type="synonym">Lychnis saponaria</name>
    <dbReference type="NCBI Taxonomy" id="3572"/>
    <lineage>
        <taxon>Eukaryota</taxon>
        <taxon>Viridiplantae</taxon>
        <taxon>Streptophyta</taxon>
        <taxon>Embryophyta</taxon>
        <taxon>Tracheophyta</taxon>
        <taxon>Spermatophyta</taxon>
        <taxon>Magnoliopsida</taxon>
        <taxon>eudicotyledons</taxon>
        <taxon>Gunneridae</taxon>
        <taxon>Pentapetalae</taxon>
        <taxon>Caryophyllales</taxon>
        <taxon>Caryophyllaceae</taxon>
        <taxon>Caryophylleae</taxon>
        <taxon>Saponaria</taxon>
    </lineage>
</organism>
<name>A0AAW1I0Y4_SAPOF</name>
<proteinExistence type="predicted"/>
<keyword evidence="2" id="KW-1185">Reference proteome</keyword>
<gene>
    <name evidence="1" type="ORF">RND81_10G050200</name>
</gene>
<evidence type="ECO:0000313" key="1">
    <source>
        <dbReference type="EMBL" id="KAK9682099.1"/>
    </source>
</evidence>
<accession>A0AAW1I0Y4</accession>
<evidence type="ECO:0000313" key="2">
    <source>
        <dbReference type="Proteomes" id="UP001443914"/>
    </source>
</evidence>
<dbReference type="Proteomes" id="UP001443914">
    <property type="component" value="Unassembled WGS sequence"/>
</dbReference>
<dbReference type="AlphaFoldDB" id="A0AAW1I0Y4"/>
<comment type="caution">
    <text evidence="1">The sequence shown here is derived from an EMBL/GenBank/DDBJ whole genome shotgun (WGS) entry which is preliminary data.</text>
</comment>
<sequence>MQIMAKHIRNWFSNTASGGFCYSQESVIEFQSEVIMGAILRVGLSIQKQIRWLHKNAEDAYSSQCMVTVCLYNILKLSFKDCCNAETVEYIMSKEQAHDQGFRFG</sequence>
<reference evidence="1" key="1">
    <citation type="submission" date="2024-03" db="EMBL/GenBank/DDBJ databases">
        <title>WGS assembly of Saponaria officinalis var. Norfolk2.</title>
        <authorList>
            <person name="Jenkins J."/>
            <person name="Shu S."/>
            <person name="Grimwood J."/>
            <person name="Barry K."/>
            <person name="Goodstein D."/>
            <person name="Schmutz J."/>
            <person name="Leebens-Mack J."/>
            <person name="Osbourn A."/>
        </authorList>
    </citation>
    <scope>NUCLEOTIDE SEQUENCE [LARGE SCALE GENOMIC DNA]</scope>
    <source>
        <strain evidence="1">JIC</strain>
    </source>
</reference>